<keyword evidence="8" id="KW-1185">Reference proteome</keyword>
<evidence type="ECO:0000256" key="3">
    <source>
        <dbReference type="ARBA" id="ARBA00022989"/>
    </source>
</evidence>
<organism evidence="7 8">
    <name type="scientific">Pseudohalioglobus lutimaris</name>
    <dbReference type="NCBI Taxonomy" id="1737061"/>
    <lineage>
        <taxon>Bacteria</taxon>
        <taxon>Pseudomonadati</taxon>
        <taxon>Pseudomonadota</taxon>
        <taxon>Gammaproteobacteria</taxon>
        <taxon>Cellvibrionales</taxon>
        <taxon>Halieaceae</taxon>
        <taxon>Pseudohalioglobus</taxon>
    </lineage>
</organism>
<name>A0A2N5X1I9_9GAMM</name>
<feature type="transmembrane region" description="Helical" evidence="5">
    <location>
        <begin position="199"/>
        <end position="218"/>
    </location>
</feature>
<reference evidence="7 8" key="1">
    <citation type="submission" date="2018-01" db="EMBL/GenBank/DDBJ databases">
        <title>The draft genome sequence of Halioglobus lutimaris HF004.</title>
        <authorList>
            <person name="Du Z.-J."/>
            <person name="Shi M.-J."/>
        </authorList>
    </citation>
    <scope>NUCLEOTIDE SEQUENCE [LARGE SCALE GENOMIC DNA]</scope>
    <source>
        <strain evidence="7 8">HF004</strain>
    </source>
</reference>
<dbReference type="RefSeq" id="WP_101518289.1">
    <property type="nucleotide sequence ID" value="NZ_PKUS01000016.1"/>
</dbReference>
<dbReference type="AlphaFoldDB" id="A0A2N5X1I9"/>
<feature type="transmembrane region" description="Helical" evidence="5">
    <location>
        <begin position="291"/>
        <end position="310"/>
    </location>
</feature>
<sequence length="475" mass="52762">MADPKVPVLEKSLFYLFLALLFWAPLPFASARIWSAGLLAAMVAALLLCWLLLYSAGAAKVRPALWRRMYLPLLLLVLLQCWVAVQCLPLPPVLVEWFSPTAFQWHARPGWLTLSLDPAYTRQYLLLGATYTAGFFLTLVLVNSRDRLTQLLWLLVLSGSFQAVYGTLMLLSGLEWGFFVEKYVGRGVATGTFVNRNHLAGYLVMCLAAGTGLLFAQLSSRAESSTRGRERMRRWLRLLLSSRLRLRVLLALMVIALVLTRSRMGNAAFFISLFCAGAVAQYAGQYFSRRLALLLLSLVVVDMAILSRWFGFDRLMDRLASTQAQTEARTANLPQLLEYVRDFWFTGSGGGSFYSVFPRYQGTELKAAYLHAHNDYLQFIGELGLPGALLLAAFVVLALRMALAVLRGRQSRLFHGVAFAVLMTIAWALLHSSVDFNLQIPANALTFVVLLALAWVARVLPAKTAAPRAVAGRAS</sequence>
<feature type="transmembrane region" description="Helical" evidence="5">
    <location>
        <begin position="12"/>
        <end position="30"/>
    </location>
</feature>
<feature type="transmembrane region" description="Helical" evidence="5">
    <location>
        <begin position="36"/>
        <end position="57"/>
    </location>
</feature>
<evidence type="ECO:0000256" key="5">
    <source>
        <dbReference type="SAM" id="Phobius"/>
    </source>
</evidence>
<evidence type="ECO:0000256" key="4">
    <source>
        <dbReference type="ARBA" id="ARBA00023136"/>
    </source>
</evidence>
<dbReference type="OrthoDB" id="9783389at2"/>
<dbReference type="InterPro" id="IPR007016">
    <property type="entry name" value="O-antigen_ligase-rel_domated"/>
</dbReference>
<evidence type="ECO:0000256" key="1">
    <source>
        <dbReference type="ARBA" id="ARBA00004141"/>
    </source>
</evidence>
<dbReference type="PANTHER" id="PTHR37422">
    <property type="entry name" value="TEICHURONIC ACID BIOSYNTHESIS PROTEIN TUAE"/>
    <property type="match status" value="1"/>
</dbReference>
<feature type="transmembrane region" description="Helical" evidence="5">
    <location>
        <begin position="413"/>
        <end position="430"/>
    </location>
</feature>
<feature type="transmembrane region" description="Helical" evidence="5">
    <location>
        <begin position="383"/>
        <end position="406"/>
    </location>
</feature>
<proteinExistence type="predicted"/>
<gene>
    <name evidence="7" type="ORF">C0039_13065</name>
</gene>
<feature type="transmembrane region" description="Helical" evidence="5">
    <location>
        <begin position="238"/>
        <end position="259"/>
    </location>
</feature>
<dbReference type="Proteomes" id="UP000235005">
    <property type="component" value="Unassembled WGS sequence"/>
</dbReference>
<dbReference type="GO" id="GO:0016020">
    <property type="term" value="C:membrane"/>
    <property type="evidence" value="ECO:0007669"/>
    <property type="project" value="UniProtKB-SubCell"/>
</dbReference>
<protein>
    <recommendedName>
        <fullName evidence="6">O-antigen ligase-related domain-containing protein</fullName>
    </recommendedName>
</protein>
<feature type="transmembrane region" description="Helical" evidence="5">
    <location>
        <begin position="124"/>
        <end position="142"/>
    </location>
</feature>
<feature type="domain" description="O-antigen ligase-related" evidence="6">
    <location>
        <begin position="249"/>
        <end position="391"/>
    </location>
</feature>
<feature type="transmembrane region" description="Helical" evidence="5">
    <location>
        <begin position="265"/>
        <end position="284"/>
    </location>
</feature>
<dbReference type="EMBL" id="PKUS01000016">
    <property type="protein sequence ID" value="PLW68320.1"/>
    <property type="molecule type" value="Genomic_DNA"/>
</dbReference>
<evidence type="ECO:0000256" key="2">
    <source>
        <dbReference type="ARBA" id="ARBA00022692"/>
    </source>
</evidence>
<feature type="transmembrane region" description="Helical" evidence="5">
    <location>
        <begin position="69"/>
        <end position="91"/>
    </location>
</feature>
<feature type="transmembrane region" description="Helical" evidence="5">
    <location>
        <begin position="151"/>
        <end position="179"/>
    </location>
</feature>
<evidence type="ECO:0000313" key="7">
    <source>
        <dbReference type="EMBL" id="PLW68320.1"/>
    </source>
</evidence>
<comment type="caution">
    <text evidence="7">The sequence shown here is derived from an EMBL/GenBank/DDBJ whole genome shotgun (WGS) entry which is preliminary data.</text>
</comment>
<feature type="transmembrane region" description="Helical" evidence="5">
    <location>
        <begin position="442"/>
        <end position="460"/>
    </location>
</feature>
<keyword evidence="4 5" id="KW-0472">Membrane</keyword>
<accession>A0A2N5X1I9</accession>
<evidence type="ECO:0000259" key="6">
    <source>
        <dbReference type="Pfam" id="PF04932"/>
    </source>
</evidence>
<dbReference type="PANTHER" id="PTHR37422:SF13">
    <property type="entry name" value="LIPOPOLYSACCHARIDE BIOSYNTHESIS PROTEIN PA4999-RELATED"/>
    <property type="match status" value="1"/>
</dbReference>
<keyword evidence="3 5" id="KW-1133">Transmembrane helix</keyword>
<comment type="subcellular location">
    <subcellularLocation>
        <location evidence="1">Membrane</location>
        <topology evidence="1">Multi-pass membrane protein</topology>
    </subcellularLocation>
</comment>
<keyword evidence="2 5" id="KW-0812">Transmembrane</keyword>
<dbReference type="Pfam" id="PF04932">
    <property type="entry name" value="Wzy_C"/>
    <property type="match status" value="1"/>
</dbReference>
<dbReference type="InterPro" id="IPR051533">
    <property type="entry name" value="WaaL-like"/>
</dbReference>
<evidence type="ECO:0000313" key="8">
    <source>
        <dbReference type="Proteomes" id="UP000235005"/>
    </source>
</evidence>